<dbReference type="EMBL" id="LN679105">
    <property type="protein sequence ID" value="CEL61832.1"/>
    <property type="molecule type" value="Genomic_DNA"/>
</dbReference>
<evidence type="ECO:0000313" key="2">
    <source>
        <dbReference type="Proteomes" id="UP000059188"/>
    </source>
</evidence>
<reference evidence="1 2" key="1">
    <citation type="submission" date="2014-11" db="EMBL/GenBank/DDBJ databases">
        <authorList>
            <person name="Wibberg Daniel"/>
        </authorList>
    </citation>
    <scope>NUCLEOTIDE SEQUENCE [LARGE SCALE GENOMIC DNA]</scope>
    <source>
        <strain evidence="1">Rhizoctonia solani AG1-IB 7/3/14</strain>
    </source>
</reference>
<dbReference type="OrthoDB" id="3221051at2759"/>
<gene>
    <name evidence="1" type="ORF">RSOLAG1IB_04582</name>
</gene>
<name>A0A0B7G061_THACB</name>
<dbReference type="AlphaFoldDB" id="A0A0B7G061"/>
<accession>A0A0B7G061</accession>
<dbReference type="Proteomes" id="UP000059188">
    <property type="component" value="Unassembled WGS sequence"/>
</dbReference>
<evidence type="ECO:0000313" key="1">
    <source>
        <dbReference type="EMBL" id="CEL61832.1"/>
    </source>
</evidence>
<protein>
    <submittedName>
        <fullName evidence="1">Uncharacterized protein</fullName>
    </submittedName>
</protein>
<proteinExistence type="predicted"/>
<keyword evidence="2" id="KW-1185">Reference proteome</keyword>
<organism evidence="1 2">
    <name type="scientific">Thanatephorus cucumeris (strain AG1-IB / isolate 7/3/14)</name>
    <name type="common">Lettuce bottom rot fungus</name>
    <name type="synonym">Rhizoctonia solani</name>
    <dbReference type="NCBI Taxonomy" id="1108050"/>
    <lineage>
        <taxon>Eukaryota</taxon>
        <taxon>Fungi</taxon>
        <taxon>Dikarya</taxon>
        <taxon>Basidiomycota</taxon>
        <taxon>Agaricomycotina</taxon>
        <taxon>Agaricomycetes</taxon>
        <taxon>Cantharellales</taxon>
        <taxon>Ceratobasidiaceae</taxon>
        <taxon>Rhizoctonia</taxon>
        <taxon>Rhizoctonia solani AG-1</taxon>
    </lineage>
</organism>
<sequence>MRLGADLRIELMCLLGGAPVPPARVQTFSFISTISANLREATCGAAGLHHAEIHGESDRILRRFIVLRHDSETPVTPRCCLQSLELTFSLPGRIHEFAQGLNAFDLYSVLESPPLPLQLCFDDLLAQLSAHLTFCYPSLFGEHTKALRENTDYLSSILTSLSRIFSRSTNDGVKQQAKSHQLVLVVLYQDGYHRSRNSHTETTGECAFAAAEPNGSLRLD</sequence>